<evidence type="ECO:0000256" key="2">
    <source>
        <dbReference type="ARBA" id="ARBA00007524"/>
    </source>
</evidence>
<comment type="similarity">
    <text evidence="2">Belongs to the TspO/BZRP family.</text>
</comment>
<evidence type="ECO:0000313" key="8">
    <source>
        <dbReference type="Proteomes" id="UP000256486"/>
    </source>
</evidence>
<dbReference type="PANTHER" id="PTHR33802:SF1">
    <property type="entry name" value="XK-RELATED PROTEIN"/>
    <property type="match status" value="1"/>
</dbReference>
<keyword evidence="5 6" id="KW-0472">Membrane</keyword>
<protein>
    <recommendedName>
        <fullName evidence="9">Tryptophan-rich sensory protein</fullName>
    </recommendedName>
</protein>
<feature type="transmembrane region" description="Helical" evidence="6">
    <location>
        <begin position="155"/>
        <end position="179"/>
    </location>
</feature>
<name>A0A3E0VLN5_9MICO</name>
<dbReference type="OrthoDB" id="5189031at2"/>
<feature type="transmembrane region" description="Helical" evidence="6">
    <location>
        <begin position="249"/>
        <end position="268"/>
    </location>
</feature>
<dbReference type="Gene3D" id="1.20.1260.100">
    <property type="entry name" value="TspO/MBR protein"/>
    <property type="match status" value="1"/>
</dbReference>
<evidence type="ECO:0000256" key="5">
    <source>
        <dbReference type="ARBA" id="ARBA00023136"/>
    </source>
</evidence>
<feature type="transmembrane region" description="Helical" evidence="6">
    <location>
        <begin position="123"/>
        <end position="143"/>
    </location>
</feature>
<dbReference type="Pfam" id="PF03073">
    <property type="entry name" value="TspO_MBR"/>
    <property type="match status" value="1"/>
</dbReference>
<evidence type="ECO:0000313" key="7">
    <source>
        <dbReference type="EMBL" id="RFA10549.1"/>
    </source>
</evidence>
<dbReference type="Proteomes" id="UP000256486">
    <property type="component" value="Unassembled WGS sequence"/>
</dbReference>
<dbReference type="InterPro" id="IPR038330">
    <property type="entry name" value="TspO/MBR-related_sf"/>
</dbReference>
<dbReference type="EMBL" id="NBWZ01000001">
    <property type="protein sequence ID" value="RFA10549.1"/>
    <property type="molecule type" value="Genomic_DNA"/>
</dbReference>
<evidence type="ECO:0000256" key="1">
    <source>
        <dbReference type="ARBA" id="ARBA00004141"/>
    </source>
</evidence>
<dbReference type="InterPro" id="IPR004307">
    <property type="entry name" value="TspO_MBR"/>
</dbReference>
<organism evidence="7 8">
    <name type="scientific">Subtercola boreus</name>
    <dbReference type="NCBI Taxonomy" id="120213"/>
    <lineage>
        <taxon>Bacteria</taxon>
        <taxon>Bacillati</taxon>
        <taxon>Actinomycetota</taxon>
        <taxon>Actinomycetes</taxon>
        <taxon>Micrococcales</taxon>
        <taxon>Microbacteriaceae</taxon>
        <taxon>Subtercola</taxon>
    </lineage>
</organism>
<proteinExistence type="inferred from homology"/>
<keyword evidence="3 6" id="KW-0812">Transmembrane</keyword>
<keyword evidence="8" id="KW-1185">Reference proteome</keyword>
<keyword evidence="4 6" id="KW-1133">Transmembrane helix</keyword>
<dbReference type="AlphaFoldDB" id="A0A3E0VLN5"/>
<reference evidence="7 8" key="1">
    <citation type="submission" date="2017-04" db="EMBL/GenBank/DDBJ databases">
        <title>Comparative genome analysis of Subtercola boreus.</title>
        <authorList>
            <person name="Cho Y.-J."/>
            <person name="Cho A."/>
            <person name="Kim O.-S."/>
            <person name="Lee J.-I."/>
        </authorList>
    </citation>
    <scope>NUCLEOTIDE SEQUENCE [LARGE SCALE GENOMIC DNA]</scope>
    <source>
        <strain evidence="7 8">K300</strain>
    </source>
</reference>
<evidence type="ECO:0000256" key="3">
    <source>
        <dbReference type="ARBA" id="ARBA00022692"/>
    </source>
</evidence>
<comment type="subcellular location">
    <subcellularLocation>
        <location evidence="1">Membrane</location>
        <topology evidence="1">Multi-pass membrane protein</topology>
    </subcellularLocation>
</comment>
<accession>A0A3E0VLN5</accession>
<sequence length="283" mass="29170">MTSHEAHLESGQHAPSSDRLRQVLVAVGAVVALVGSFIGSGAAGGTPIAEAAGGALSADATLLAPAGGAFSIWSVIYLGLVAYAIWQFLPAQRADDRQRRLGYPVLLTLVLNAAWILSVQAGLLALSAVVIVLLLVALCWAYSRAIATRGLGRRSLIGTLLVDGTLGLYLGWVSVATAANLTSYLQFAGFTGFGWSPEAWGITIVAVAGLVGVLVAVWSRGSVAPMLSLAWGLVWIDVSRVSGSLPSRPVAMAALVAAVVVVVVTLVARIVSARRARPTAVAR</sequence>
<comment type="caution">
    <text evidence="7">The sequence shown here is derived from an EMBL/GenBank/DDBJ whole genome shotgun (WGS) entry which is preliminary data.</text>
</comment>
<gene>
    <name evidence="7" type="ORF">B7R54_16050</name>
</gene>
<feature type="transmembrane region" description="Helical" evidence="6">
    <location>
        <begin position="63"/>
        <end position="89"/>
    </location>
</feature>
<evidence type="ECO:0000256" key="4">
    <source>
        <dbReference type="ARBA" id="ARBA00022989"/>
    </source>
</evidence>
<feature type="transmembrane region" description="Helical" evidence="6">
    <location>
        <begin position="199"/>
        <end position="219"/>
    </location>
</feature>
<feature type="transmembrane region" description="Helical" evidence="6">
    <location>
        <begin position="101"/>
        <end position="117"/>
    </location>
</feature>
<dbReference type="GO" id="GO:0016020">
    <property type="term" value="C:membrane"/>
    <property type="evidence" value="ECO:0007669"/>
    <property type="project" value="UniProtKB-SubCell"/>
</dbReference>
<dbReference type="RefSeq" id="WP_116415922.1">
    <property type="nucleotide sequence ID" value="NZ_NBWZ01000001.1"/>
</dbReference>
<feature type="transmembrane region" description="Helical" evidence="6">
    <location>
        <begin position="23"/>
        <end position="43"/>
    </location>
</feature>
<dbReference type="PANTHER" id="PTHR33802">
    <property type="entry name" value="SI:CH211-161H7.5-RELATED"/>
    <property type="match status" value="1"/>
</dbReference>
<evidence type="ECO:0000256" key="6">
    <source>
        <dbReference type="SAM" id="Phobius"/>
    </source>
</evidence>
<evidence type="ECO:0008006" key="9">
    <source>
        <dbReference type="Google" id="ProtNLM"/>
    </source>
</evidence>